<keyword evidence="3" id="KW-1185">Reference proteome</keyword>
<evidence type="ECO:0000313" key="2">
    <source>
        <dbReference type="EMBL" id="KAD3337226.1"/>
    </source>
</evidence>
<dbReference type="EMBL" id="SZYD01000016">
    <property type="protein sequence ID" value="KAD3337226.1"/>
    <property type="molecule type" value="Genomic_DNA"/>
</dbReference>
<feature type="compositionally biased region" description="Basic and acidic residues" evidence="1">
    <location>
        <begin position="1"/>
        <end position="13"/>
    </location>
</feature>
<dbReference type="AlphaFoldDB" id="A0A5N6M9X8"/>
<comment type="caution">
    <text evidence="2">The sequence shown here is derived from an EMBL/GenBank/DDBJ whole genome shotgun (WGS) entry which is preliminary data.</text>
</comment>
<name>A0A5N6M9X8_9ASTR</name>
<protein>
    <submittedName>
        <fullName evidence="2">Uncharacterized protein</fullName>
    </submittedName>
</protein>
<reference evidence="2 3" key="1">
    <citation type="submission" date="2019-05" db="EMBL/GenBank/DDBJ databases">
        <title>Mikania micrantha, genome provides insights into the molecular mechanism of rapid growth.</title>
        <authorList>
            <person name="Liu B."/>
        </authorList>
    </citation>
    <scope>NUCLEOTIDE SEQUENCE [LARGE SCALE GENOMIC DNA]</scope>
    <source>
        <strain evidence="2">NLD-2019</strain>
        <tissue evidence="2">Leaf</tissue>
    </source>
</reference>
<evidence type="ECO:0000256" key="1">
    <source>
        <dbReference type="SAM" id="MobiDB-lite"/>
    </source>
</evidence>
<sequence>MLCEQSDHHDYHPRYHAPGTFRPTGTPIQPRRLGVQKSKVNDNGIGIEQKDLSGELKLTCYKYVDIL</sequence>
<dbReference type="Proteomes" id="UP000326396">
    <property type="component" value="Linkage Group LG6"/>
</dbReference>
<evidence type="ECO:0000313" key="3">
    <source>
        <dbReference type="Proteomes" id="UP000326396"/>
    </source>
</evidence>
<proteinExistence type="predicted"/>
<gene>
    <name evidence="2" type="ORF">E3N88_32746</name>
</gene>
<organism evidence="2 3">
    <name type="scientific">Mikania micrantha</name>
    <name type="common">bitter vine</name>
    <dbReference type="NCBI Taxonomy" id="192012"/>
    <lineage>
        <taxon>Eukaryota</taxon>
        <taxon>Viridiplantae</taxon>
        <taxon>Streptophyta</taxon>
        <taxon>Embryophyta</taxon>
        <taxon>Tracheophyta</taxon>
        <taxon>Spermatophyta</taxon>
        <taxon>Magnoliopsida</taxon>
        <taxon>eudicotyledons</taxon>
        <taxon>Gunneridae</taxon>
        <taxon>Pentapetalae</taxon>
        <taxon>asterids</taxon>
        <taxon>campanulids</taxon>
        <taxon>Asterales</taxon>
        <taxon>Asteraceae</taxon>
        <taxon>Asteroideae</taxon>
        <taxon>Heliantheae alliance</taxon>
        <taxon>Eupatorieae</taxon>
        <taxon>Mikania</taxon>
    </lineage>
</organism>
<feature type="region of interest" description="Disordered" evidence="1">
    <location>
        <begin position="1"/>
        <end position="30"/>
    </location>
</feature>
<accession>A0A5N6M9X8</accession>